<dbReference type="OrthoDB" id="273038at2"/>
<name>A0A5C1AUN2_9BACT</name>
<dbReference type="Proteomes" id="UP000324974">
    <property type="component" value="Chromosome"/>
</dbReference>
<organism evidence="1 2">
    <name type="scientific">Limnoglobus roseus</name>
    <dbReference type="NCBI Taxonomy" id="2598579"/>
    <lineage>
        <taxon>Bacteria</taxon>
        <taxon>Pseudomonadati</taxon>
        <taxon>Planctomycetota</taxon>
        <taxon>Planctomycetia</taxon>
        <taxon>Gemmatales</taxon>
        <taxon>Gemmataceae</taxon>
        <taxon>Limnoglobus</taxon>
    </lineage>
</organism>
<reference evidence="2" key="1">
    <citation type="submission" date="2019-08" db="EMBL/GenBank/DDBJ databases">
        <title>Limnoglobus roseus gen. nov., sp. nov., a novel freshwater planctomycete with a giant genome from the family Gemmataceae.</title>
        <authorList>
            <person name="Kulichevskaya I.S."/>
            <person name="Naumoff D.G."/>
            <person name="Miroshnikov K."/>
            <person name="Ivanova A."/>
            <person name="Philippov D.A."/>
            <person name="Hakobyan A."/>
            <person name="Rijpstra I.C."/>
            <person name="Sinninghe Damste J.S."/>
            <person name="Liesack W."/>
            <person name="Dedysh S.N."/>
        </authorList>
    </citation>
    <scope>NUCLEOTIDE SEQUENCE [LARGE SCALE GENOMIC DNA]</scope>
    <source>
        <strain evidence="2">PX52</strain>
    </source>
</reference>
<evidence type="ECO:0000313" key="1">
    <source>
        <dbReference type="EMBL" id="QEL20488.1"/>
    </source>
</evidence>
<gene>
    <name evidence="1" type="ORF">PX52LOC_07590</name>
</gene>
<sequence>MATKNDGATGRHLLVVLDHHEAKVYQAEVHGAVPQRIVPYDPSGYGRHLHSANEWTDGKRQPERQSFYEAIAKTLAGADQVLLFGSGTGKSSAMEQLLADLTRHHAEVAKRVIGAVVVDAHHATEDQLLAHARDFYTEFNRR</sequence>
<dbReference type="RefSeq" id="WP_149114785.1">
    <property type="nucleotide sequence ID" value="NZ_CP042425.1"/>
</dbReference>
<dbReference type="EMBL" id="CP042425">
    <property type="protein sequence ID" value="QEL20488.1"/>
    <property type="molecule type" value="Genomic_DNA"/>
</dbReference>
<accession>A0A5C1AUN2</accession>
<dbReference type="AlphaFoldDB" id="A0A5C1AUN2"/>
<dbReference type="KEGG" id="lrs:PX52LOC_07590"/>
<evidence type="ECO:0000313" key="2">
    <source>
        <dbReference type="Proteomes" id="UP000324974"/>
    </source>
</evidence>
<protein>
    <submittedName>
        <fullName evidence="1">Uncharacterized protein</fullName>
    </submittedName>
</protein>
<proteinExistence type="predicted"/>
<dbReference type="SUPFAM" id="SSF53137">
    <property type="entry name" value="Translational machinery components"/>
    <property type="match status" value="1"/>
</dbReference>
<keyword evidence="2" id="KW-1185">Reference proteome</keyword>